<organism evidence="7 8">
    <name type="scientific">Pseudoalteromonas aurantia 208</name>
    <dbReference type="NCBI Taxonomy" id="1314867"/>
    <lineage>
        <taxon>Bacteria</taxon>
        <taxon>Pseudomonadati</taxon>
        <taxon>Pseudomonadota</taxon>
        <taxon>Gammaproteobacteria</taxon>
        <taxon>Alteromonadales</taxon>
        <taxon>Pseudoalteromonadaceae</taxon>
        <taxon>Pseudoalteromonas</taxon>
    </lineage>
</organism>
<evidence type="ECO:0000256" key="3">
    <source>
        <dbReference type="ARBA" id="ARBA00022729"/>
    </source>
</evidence>
<sequence>MKYFIAAIAWLLSTSTFASSSLCNSSDSDCVNTSQWQFSVAIGIGELTNPLAGGDNIPLFVIPYVSYYRDRFFLENTTLGFTLLDKPKFDLSFIVEPNSEQAFFEQFHLRNIIAPGSYVATDGNIVDSPDGALEIPDDVTPPIEQREVTVDDIANRKWAIDSGLLGHWYINDSSKLSMQWLHDVSGVYRGHHAKVTYHYEFRAISKLPVNVRLIAGVHWKENALVDYYYGLRSSDEIDEQLYYQGRSVLNPFLGATLQYKLTDDWQLKASVKRQFLGAGITDSPLIRKDDVNYFFIGGVYAF</sequence>
<comment type="subcellular location">
    <subcellularLocation>
        <location evidence="1">Cell outer membrane</location>
    </subcellularLocation>
</comment>
<dbReference type="RefSeq" id="WP_192509347.1">
    <property type="nucleotide sequence ID" value="NZ_AQGV01000015.1"/>
</dbReference>
<keyword evidence="8" id="KW-1185">Reference proteome</keyword>
<evidence type="ECO:0000313" key="8">
    <source>
        <dbReference type="Proteomes" id="UP000615755"/>
    </source>
</evidence>
<protein>
    <submittedName>
        <fullName evidence="7">Outer membrane protein</fullName>
    </submittedName>
</protein>
<keyword evidence="4" id="KW-0472">Membrane</keyword>
<dbReference type="PANTHER" id="PTHR38776">
    <property type="entry name" value="MLTA-INTERACTING PROTEIN-RELATED"/>
    <property type="match status" value="1"/>
</dbReference>
<dbReference type="Pfam" id="PF06629">
    <property type="entry name" value="MipA"/>
    <property type="match status" value="1"/>
</dbReference>
<feature type="signal peptide" evidence="6">
    <location>
        <begin position="1"/>
        <end position="18"/>
    </location>
</feature>
<feature type="chain" id="PRO_5047131033" evidence="6">
    <location>
        <begin position="19"/>
        <end position="302"/>
    </location>
</feature>
<evidence type="ECO:0000256" key="1">
    <source>
        <dbReference type="ARBA" id="ARBA00004442"/>
    </source>
</evidence>
<evidence type="ECO:0000256" key="2">
    <source>
        <dbReference type="ARBA" id="ARBA00005722"/>
    </source>
</evidence>
<dbReference type="EMBL" id="AQGV01000015">
    <property type="protein sequence ID" value="MBE0370192.1"/>
    <property type="molecule type" value="Genomic_DNA"/>
</dbReference>
<dbReference type="InterPro" id="IPR010583">
    <property type="entry name" value="MipA"/>
</dbReference>
<reference evidence="7 8" key="1">
    <citation type="submission" date="2015-03" db="EMBL/GenBank/DDBJ databases">
        <title>Genome sequence of Pseudoalteromonas aurantia.</title>
        <authorList>
            <person name="Xie B.-B."/>
            <person name="Rong J.-C."/>
            <person name="Qin Q.-L."/>
            <person name="Zhang Y.-Z."/>
        </authorList>
    </citation>
    <scope>NUCLEOTIDE SEQUENCE [LARGE SCALE GENOMIC DNA]</scope>
    <source>
        <strain evidence="7 8">208</strain>
    </source>
</reference>
<proteinExistence type="inferred from homology"/>
<evidence type="ECO:0000256" key="5">
    <source>
        <dbReference type="ARBA" id="ARBA00023237"/>
    </source>
</evidence>
<accession>A0ABR9EH83</accession>
<dbReference type="PANTHER" id="PTHR38776:SF1">
    <property type="entry name" value="MLTA-INTERACTING PROTEIN-RELATED"/>
    <property type="match status" value="1"/>
</dbReference>
<gene>
    <name evidence="7" type="ORF">PAUR_b0167</name>
</gene>
<name>A0ABR9EH83_9GAMM</name>
<keyword evidence="5" id="KW-0998">Cell outer membrane</keyword>
<evidence type="ECO:0000256" key="4">
    <source>
        <dbReference type="ARBA" id="ARBA00023136"/>
    </source>
</evidence>
<evidence type="ECO:0000256" key="6">
    <source>
        <dbReference type="SAM" id="SignalP"/>
    </source>
</evidence>
<keyword evidence="3 6" id="KW-0732">Signal</keyword>
<comment type="similarity">
    <text evidence="2">Belongs to the MipA/OmpV family.</text>
</comment>
<evidence type="ECO:0000313" key="7">
    <source>
        <dbReference type="EMBL" id="MBE0370192.1"/>
    </source>
</evidence>
<comment type="caution">
    <text evidence="7">The sequence shown here is derived from an EMBL/GenBank/DDBJ whole genome shotgun (WGS) entry which is preliminary data.</text>
</comment>
<dbReference type="Proteomes" id="UP000615755">
    <property type="component" value="Unassembled WGS sequence"/>
</dbReference>